<evidence type="ECO:0000256" key="1">
    <source>
        <dbReference type="SAM" id="MobiDB-lite"/>
    </source>
</evidence>
<feature type="compositionally biased region" description="Basic residues" evidence="1">
    <location>
        <begin position="55"/>
        <end position="68"/>
    </location>
</feature>
<organism evidence="2">
    <name type="scientific">Cressdnaviricota sp</name>
    <dbReference type="NCBI Taxonomy" id="2748378"/>
    <lineage>
        <taxon>Viruses</taxon>
        <taxon>Monodnaviria</taxon>
        <taxon>Shotokuvirae</taxon>
        <taxon>Cressdnaviricota</taxon>
    </lineage>
</organism>
<reference evidence="2" key="1">
    <citation type="submission" date="2020-11" db="EMBL/GenBank/DDBJ databases">
        <title>Viral genomes from river ports along the Yangtze River in China.</title>
        <authorList>
            <person name="Lu J."/>
            <person name="Shen Q."/>
            <person name="Yang S."/>
            <person name="Zhang W."/>
        </authorList>
    </citation>
    <scope>NUCLEOTIDE SEQUENCE</scope>
    <source>
        <strain evidence="2">6nt-CRESS-3</strain>
    </source>
</reference>
<dbReference type="EMBL" id="MW348195">
    <property type="protein sequence ID" value="QRI44185.1"/>
    <property type="molecule type" value="Genomic_DNA"/>
</dbReference>
<evidence type="ECO:0000313" key="2">
    <source>
        <dbReference type="EMBL" id="QRI44185.1"/>
    </source>
</evidence>
<name>A0A890UV49_9VIRU</name>
<feature type="region of interest" description="Disordered" evidence="1">
    <location>
        <begin position="28"/>
        <end position="68"/>
    </location>
</feature>
<accession>A0A890UV49</accession>
<proteinExistence type="predicted"/>
<feature type="compositionally biased region" description="Low complexity" evidence="1">
    <location>
        <begin position="44"/>
        <end position="53"/>
    </location>
</feature>
<sequence length="323" mass="35725">MKRIRFDPSKLPGNLPFSLNFTKRRKLNRTSVVDRPEADQRGNTTTATDTAVTQYKKRKNKKRSRKNKKSYKNFIKNAVKLVGSNVAVRNAQLGNFALGGDQVIYCATLGGKSWSINGTQQIGSDDMRAVLGADDRLTKIANNTKALIQSARMDLTFRNAGTGAAEVDMYTIQHFGDKHVSSYLQEVGLAETRTPLPPQTGIVSGSDPTMSTRGMTLFDFPILSKMGNQIIEKKKFIVSAGGTITHTLYTKKNTWFDAQEITGVSPTNADHYVKSGFTKSIVFVCKPVIGVPFANLTPIIGVTNCYKYKIFSDNRDFNVYNPA</sequence>
<protein>
    <submittedName>
        <fullName evidence="2">Capsid protein</fullName>
    </submittedName>
</protein>